<accession>A0A9N9NBQ7</accession>
<dbReference type="EMBL" id="CAJVPQ010010508">
    <property type="protein sequence ID" value="CAG8722761.1"/>
    <property type="molecule type" value="Genomic_DNA"/>
</dbReference>
<reference evidence="2" key="1">
    <citation type="submission" date="2021-06" db="EMBL/GenBank/DDBJ databases">
        <authorList>
            <person name="Kallberg Y."/>
            <person name="Tangrot J."/>
            <person name="Rosling A."/>
        </authorList>
    </citation>
    <scope>NUCLEOTIDE SEQUENCE</scope>
    <source>
        <strain evidence="2">UK204</strain>
    </source>
</reference>
<name>A0A9N9NBQ7_9GLOM</name>
<dbReference type="AlphaFoldDB" id="A0A9N9NBQ7"/>
<evidence type="ECO:0000313" key="2">
    <source>
        <dbReference type="EMBL" id="CAG8722761.1"/>
    </source>
</evidence>
<gene>
    <name evidence="2" type="ORF">FCALED_LOCUS14480</name>
</gene>
<feature type="compositionally biased region" description="Basic residues" evidence="1">
    <location>
        <begin position="104"/>
        <end position="114"/>
    </location>
</feature>
<sequence length="317" mass="37121">MSEVLTMYSDHTGNYCVKSLHVPSDGGENLTSLYMHLEHQNSSSSARKNEELLEKVILKRKERLVKYTHLFGSLDLLDDAEKHNIQKLHSQGFNEEKEGEFSTKRVRKRKLPKRKSTDIDNDRISDEQMAHFDHIFCDLNLKKMWILKSDHIVEKIIYEYARTLKYGSCLHSFIISNIDEKAKSLFQNEEWKEIFFSNCKKMPKIDKSVIELLKKYSDDNNFTLDSSKLEGWFQHNIWSSIIDPSFHINSRINLICEESMSLASSDRKNDTSCNVNHRTSSSDSCDVNRKKISRKGDEIFRLKGNRLEFRAIEAERK</sequence>
<dbReference type="Proteomes" id="UP000789570">
    <property type="component" value="Unassembled WGS sequence"/>
</dbReference>
<feature type="region of interest" description="Disordered" evidence="1">
    <location>
        <begin position="94"/>
        <end position="119"/>
    </location>
</feature>
<feature type="compositionally biased region" description="Basic and acidic residues" evidence="1">
    <location>
        <begin position="94"/>
        <end position="103"/>
    </location>
</feature>
<protein>
    <submittedName>
        <fullName evidence="2">5274_t:CDS:1</fullName>
    </submittedName>
</protein>
<keyword evidence="3" id="KW-1185">Reference proteome</keyword>
<dbReference type="OrthoDB" id="2447334at2759"/>
<proteinExistence type="predicted"/>
<evidence type="ECO:0000313" key="3">
    <source>
        <dbReference type="Proteomes" id="UP000789570"/>
    </source>
</evidence>
<organism evidence="2 3">
    <name type="scientific">Funneliformis caledonium</name>
    <dbReference type="NCBI Taxonomy" id="1117310"/>
    <lineage>
        <taxon>Eukaryota</taxon>
        <taxon>Fungi</taxon>
        <taxon>Fungi incertae sedis</taxon>
        <taxon>Mucoromycota</taxon>
        <taxon>Glomeromycotina</taxon>
        <taxon>Glomeromycetes</taxon>
        <taxon>Glomerales</taxon>
        <taxon>Glomeraceae</taxon>
        <taxon>Funneliformis</taxon>
    </lineage>
</organism>
<evidence type="ECO:0000256" key="1">
    <source>
        <dbReference type="SAM" id="MobiDB-lite"/>
    </source>
</evidence>
<comment type="caution">
    <text evidence="2">The sequence shown here is derived from an EMBL/GenBank/DDBJ whole genome shotgun (WGS) entry which is preliminary data.</text>
</comment>